<feature type="domain" description="Ribosomal RNA small subunit methyltransferase E PUA-like" evidence="14">
    <location>
        <begin position="24"/>
        <end position="71"/>
    </location>
</feature>
<evidence type="ECO:0000313" key="16">
    <source>
        <dbReference type="Proteomes" id="UP001575652"/>
    </source>
</evidence>
<proteinExistence type="inferred from homology"/>
<evidence type="ECO:0000256" key="1">
    <source>
        <dbReference type="ARBA" id="ARBA00004496"/>
    </source>
</evidence>
<dbReference type="SUPFAM" id="SSF88697">
    <property type="entry name" value="PUA domain-like"/>
    <property type="match status" value="1"/>
</dbReference>
<sequence>MSNQAFLTPPETLAAAVPGDTVELDGPEGRHAVAVKRIRVGEAVDLLDGEGRRAVCVVTETGKASLRARIERIDVEAAPRVLTVLVQALAKGDRDLQAVESAVELGIDRVLPWQAERCVVRWAADKADKGRAKWEATVRAAVKQSRRARTPRVEPVAGTPQLAALARPAADDAGPAARRLVVVLHEEAASPLAEVVGDWLEASPADPGGPVGEVFLVVGPEGGIAPAEIESLRAAGAATASLGSNVLRASTAGPAALVLVRHLAGQLDPRRAPAAGEADR</sequence>
<dbReference type="NCBIfam" id="NF008693">
    <property type="entry name" value="PRK11713.2-3"/>
    <property type="match status" value="1"/>
</dbReference>
<dbReference type="PIRSF" id="PIRSF015601">
    <property type="entry name" value="MTase_slr0722"/>
    <property type="match status" value="1"/>
</dbReference>
<comment type="catalytic activity">
    <reaction evidence="11 12">
        <text>uridine(1498) in 16S rRNA + S-adenosyl-L-methionine = N(3)-methyluridine(1498) in 16S rRNA + S-adenosyl-L-homocysteine + H(+)</text>
        <dbReference type="Rhea" id="RHEA:42920"/>
        <dbReference type="Rhea" id="RHEA-COMP:10283"/>
        <dbReference type="Rhea" id="RHEA-COMP:10284"/>
        <dbReference type="ChEBI" id="CHEBI:15378"/>
        <dbReference type="ChEBI" id="CHEBI:57856"/>
        <dbReference type="ChEBI" id="CHEBI:59789"/>
        <dbReference type="ChEBI" id="CHEBI:65315"/>
        <dbReference type="ChEBI" id="CHEBI:74502"/>
        <dbReference type="EC" id="2.1.1.193"/>
    </reaction>
</comment>
<name>A0ABV4UL02_9MICC</name>
<dbReference type="SUPFAM" id="SSF75217">
    <property type="entry name" value="alpha/beta knot"/>
    <property type="match status" value="1"/>
</dbReference>
<dbReference type="RefSeq" id="WP_373971487.1">
    <property type="nucleotide sequence ID" value="NZ_JBHDLJ010000004.1"/>
</dbReference>
<dbReference type="PANTHER" id="PTHR30027">
    <property type="entry name" value="RIBOSOMAL RNA SMALL SUBUNIT METHYLTRANSFERASE E"/>
    <property type="match status" value="1"/>
</dbReference>
<dbReference type="PANTHER" id="PTHR30027:SF3">
    <property type="entry name" value="16S RRNA (URACIL(1498)-N(3))-METHYLTRANSFERASE"/>
    <property type="match status" value="1"/>
</dbReference>
<dbReference type="GO" id="GO:0032259">
    <property type="term" value="P:methylation"/>
    <property type="evidence" value="ECO:0007669"/>
    <property type="project" value="UniProtKB-KW"/>
</dbReference>
<dbReference type="Pfam" id="PF20260">
    <property type="entry name" value="PUA_4"/>
    <property type="match status" value="1"/>
</dbReference>
<evidence type="ECO:0000256" key="10">
    <source>
        <dbReference type="ARBA" id="ARBA00025699"/>
    </source>
</evidence>
<dbReference type="EMBL" id="JBHDLJ010000004">
    <property type="protein sequence ID" value="MFB0834319.1"/>
    <property type="molecule type" value="Genomic_DNA"/>
</dbReference>
<comment type="function">
    <text evidence="10 12">Specifically methylates the N3 position of the uracil ring of uridine 1498 (m3U1498) in 16S rRNA. Acts on the fully assembled 30S ribosomal subunit.</text>
</comment>
<dbReference type="InterPro" id="IPR046886">
    <property type="entry name" value="RsmE_MTase_dom"/>
</dbReference>
<evidence type="ECO:0000256" key="6">
    <source>
        <dbReference type="ARBA" id="ARBA00022552"/>
    </source>
</evidence>
<dbReference type="Pfam" id="PF04452">
    <property type="entry name" value="Methyltrans_RNA"/>
    <property type="match status" value="1"/>
</dbReference>
<evidence type="ECO:0000256" key="9">
    <source>
        <dbReference type="ARBA" id="ARBA00022691"/>
    </source>
</evidence>
<dbReference type="InterPro" id="IPR029026">
    <property type="entry name" value="tRNA_m1G_MTases_N"/>
</dbReference>
<evidence type="ECO:0000313" key="15">
    <source>
        <dbReference type="EMBL" id="MFB0834319.1"/>
    </source>
</evidence>
<keyword evidence="7 12" id="KW-0489">Methyltransferase</keyword>
<dbReference type="Gene3D" id="2.40.240.20">
    <property type="entry name" value="Hypothetical PUA domain-like, domain 1"/>
    <property type="match status" value="1"/>
</dbReference>
<dbReference type="InterPro" id="IPR046887">
    <property type="entry name" value="RsmE_PUA-like"/>
</dbReference>
<evidence type="ECO:0000256" key="8">
    <source>
        <dbReference type="ARBA" id="ARBA00022679"/>
    </source>
</evidence>
<protein>
    <recommendedName>
        <fullName evidence="4 12">Ribosomal RNA small subunit methyltransferase E</fullName>
        <ecNumber evidence="3 12">2.1.1.193</ecNumber>
    </recommendedName>
</protein>
<keyword evidence="6 12" id="KW-0698">rRNA processing</keyword>
<feature type="domain" description="Ribosomal RNA small subunit methyltransferase E methyltransferase" evidence="13">
    <location>
        <begin position="83"/>
        <end position="260"/>
    </location>
</feature>
<dbReference type="InterPro" id="IPR015947">
    <property type="entry name" value="PUA-like_sf"/>
</dbReference>
<evidence type="ECO:0000256" key="5">
    <source>
        <dbReference type="ARBA" id="ARBA00022490"/>
    </source>
</evidence>
<comment type="caution">
    <text evidence="15">The sequence shown here is derived from an EMBL/GenBank/DDBJ whole genome shotgun (WGS) entry which is preliminary data.</text>
</comment>
<dbReference type="GO" id="GO:0008168">
    <property type="term" value="F:methyltransferase activity"/>
    <property type="evidence" value="ECO:0007669"/>
    <property type="project" value="UniProtKB-KW"/>
</dbReference>
<evidence type="ECO:0000259" key="14">
    <source>
        <dbReference type="Pfam" id="PF20260"/>
    </source>
</evidence>
<evidence type="ECO:0000256" key="12">
    <source>
        <dbReference type="PIRNR" id="PIRNR015601"/>
    </source>
</evidence>
<evidence type="ECO:0000256" key="7">
    <source>
        <dbReference type="ARBA" id="ARBA00022603"/>
    </source>
</evidence>
<organism evidence="15 16">
    <name type="scientific">Arthrobacter halodurans</name>
    <dbReference type="NCBI Taxonomy" id="516699"/>
    <lineage>
        <taxon>Bacteria</taxon>
        <taxon>Bacillati</taxon>
        <taxon>Actinomycetota</taxon>
        <taxon>Actinomycetes</taxon>
        <taxon>Micrococcales</taxon>
        <taxon>Micrococcaceae</taxon>
        <taxon>Arthrobacter</taxon>
    </lineage>
</organism>
<evidence type="ECO:0000259" key="13">
    <source>
        <dbReference type="Pfam" id="PF04452"/>
    </source>
</evidence>
<comment type="subcellular location">
    <subcellularLocation>
        <location evidence="1 12">Cytoplasm</location>
    </subcellularLocation>
</comment>
<dbReference type="Gene3D" id="3.40.1280.10">
    <property type="match status" value="1"/>
</dbReference>
<dbReference type="CDD" id="cd18084">
    <property type="entry name" value="RsmE-like"/>
    <property type="match status" value="1"/>
</dbReference>
<keyword evidence="5 12" id="KW-0963">Cytoplasm</keyword>
<dbReference type="EC" id="2.1.1.193" evidence="3 12"/>
<dbReference type="InterPro" id="IPR006700">
    <property type="entry name" value="RsmE"/>
</dbReference>
<dbReference type="NCBIfam" id="TIGR00046">
    <property type="entry name" value="RsmE family RNA methyltransferase"/>
    <property type="match status" value="1"/>
</dbReference>
<comment type="similarity">
    <text evidence="2 12">Belongs to the RNA methyltransferase RsmE family.</text>
</comment>
<accession>A0ABV4UL02</accession>
<dbReference type="InterPro" id="IPR029028">
    <property type="entry name" value="Alpha/beta_knot_MTases"/>
</dbReference>
<evidence type="ECO:0000256" key="3">
    <source>
        <dbReference type="ARBA" id="ARBA00012328"/>
    </source>
</evidence>
<reference evidence="15 16" key="1">
    <citation type="submission" date="2024-09" db="EMBL/GenBank/DDBJ databases">
        <authorList>
            <person name="Salinas-Garcia M.A."/>
            <person name="Prieme A."/>
        </authorList>
    </citation>
    <scope>NUCLEOTIDE SEQUENCE [LARGE SCALE GENOMIC DNA]</scope>
    <source>
        <strain evidence="15 16">DSM 21081</strain>
    </source>
</reference>
<evidence type="ECO:0000256" key="11">
    <source>
        <dbReference type="ARBA" id="ARBA00047944"/>
    </source>
</evidence>
<keyword evidence="16" id="KW-1185">Reference proteome</keyword>
<dbReference type="Proteomes" id="UP001575652">
    <property type="component" value="Unassembled WGS sequence"/>
</dbReference>
<keyword evidence="8 12" id="KW-0808">Transferase</keyword>
<gene>
    <name evidence="15" type="ORF">ACETWP_06950</name>
</gene>
<evidence type="ECO:0000256" key="4">
    <source>
        <dbReference type="ARBA" id="ARBA00013673"/>
    </source>
</evidence>
<keyword evidence="9 12" id="KW-0949">S-adenosyl-L-methionine</keyword>
<evidence type="ECO:0000256" key="2">
    <source>
        <dbReference type="ARBA" id="ARBA00005528"/>
    </source>
</evidence>